<keyword evidence="2" id="KW-1185">Reference proteome</keyword>
<name>A0AAN9LS78_CANGL</name>
<organism evidence="1 2">
    <name type="scientific">Canavalia gladiata</name>
    <name type="common">Sword bean</name>
    <name type="synonym">Dolichos gladiatus</name>
    <dbReference type="NCBI Taxonomy" id="3824"/>
    <lineage>
        <taxon>Eukaryota</taxon>
        <taxon>Viridiplantae</taxon>
        <taxon>Streptophyta</taxon>
        <taxon>Embryophyta</taxon>
        <taxon>Tracheophyta</taxon>
        <taxon>Spermatophyta</taxon>
        <taxon>Magnoliopsida</taxon>
        <taxon>eudicotyledons</taxon>
        <taxon>Gunneridae</taxon>
        <taxon>Pentapetalae</taxon>
        <taxon>rosids</taxon>
        <taxon>fabids</taxon>
        <taxon>Fabales</taxon>
        <taxon>Fabaceae</taxon>
        <taxon>Papilionoideae</taxon>
        <taxon>50 kb inversion clade</taxon>
        <taxon>NPAAA clade</taxon>
        <taxon>indigoferoid/millettioid clade</taxon>
        <taxon>Phaseoleae</taxon>
        <taxon>Canavalia</taxon>
    </lineage>
</organism>
<protein>
    <submittedName>
        <fullName evidence="1">Uncharacterized protein</fullName>
    </submittedName>
</protein>
<accession>A0AAN9LS78</accession>
<dbReference type="Proteomes" id="UP001367508">
    <property type="component" value="Unassembled WGS sequence"/>
</dbReference>
<evidence type="ECO:0000313" key="1">
    <source>
        <dbReference type="EMBL" id="KAK7339268.1"/>
    </source>
</evidence>
<proteinExistence type="predicted"/>
<evidence type="ECO:0000313" key="2">
    <source>
        <dbReference type="Proteomes" id="UP001367508"/>
    </source>
</evidence>
<reference evidence="1 2" key="1">
    <citation type="submission" date="2024-01" db="EMBL/GenBank/DDBJ databases">
        <title>The genomes of 5 underutilized Papilionoideae crops provide insights into root nodulation and disease resistanc.</title>
        <authorList>
            <person name="Jiang F."/>
        </authorList>
    </citation>
    <scope>NUCLEOTIDE SEQUENCE [LARGE SCALE GENOMIC DNA]</scope>
    <source>
        <strain evidence="1">LVBAO_FW01</strain>
        <tissue evidence="1">Leaves</tissue>
    </source>
</reference>
<dbReference type="AlphaFoldDB" id="A0AAN9LS78"/>
<gene>
    <name evidence="1" type="ORF">VNO77_19925</name>
</gene>
<comment type="caution">
    <text evidence="1">The sequence shown here is derived from an EMBL/GenBank/DDBJ whole genome shotgun (WGS) entry which is preliminary data.</text>
</comment>
<sequence>MVTRLDGDFLEVLKGEKGNVEVDLGKKGWWKRRRGLIVNGNEESCCHGIWRCGLTFAYVSVSSYASLCV</sequence>
<dbReference type="EMBL" id="JAYMYQ010000004">
    <property type="protein sequence ID" value="KAK7339268.1"/>
    <property type="molecule type" value="Genomic_DNA"/>
</dbReference>